<comment type="caution">
    <text evidence="9">The sequence shown here is derived from an EMBL/GenBank/DDBJ whole genome shotgun (WGS) entry which is preliminary data.</text>
</comment>
<dbReference type="GO" id="GO:0046872">
    <property type="term" value="F:metal ion binding"/>
    <property type="evidence" value="ECO:0007669"/>
    <property type="project" value="UniProtKB-KW"/>
</dbReference>
<dbReference type="InterPro" id="IPR047177">
    <property type="entry name" value="Pept_M20A"/>
</dbReference>
<evidence type="ECO:0000256" key="5">
    <source>
        <dbReference type="ARBA" id="ARBA00022833"/>
    </source>
</evidence>
<dbReference type="EMBL" id="VDMD01000010">
    <property type="protein sequence ID" value="TRM63311.1"/>
    <property type="molecule type" value="Genomic_DNA"/>
</dbReference>
<keyword evidence="9" id="KW-0121">Carboxypeptidase</keyword>
<evidence type="ECO:0000256" key="4">
    <source>
        <dbReference type="ARBA" id="ARBA00022801"/>
    </source>
</evidence>
<feature type="domain" description="Peptidase M20 dimerisation" evidence="8">
    <location>
        <begin position="233"/>
        <end position="385"/>
    </location>
</feature>
<dbReference type="STRING" id="97359.A0A550CET8"/>
<keyword evidence="4" id="KW-0378">Hydrolase</keyword>
<keyword evidence="2" id="KW-0645">Protease</keyword>
<dbReference type="InterPro" id="IPR036264">
    <property type="entry name" value="Bact_exopeptidase_dim_dom"/>
</dbReference>
<evidence type="ECO:0000256" key="1">
    <source>
        <dbReference type="ARBA" id="ARBA00006247"/>
    </source>
</evidence>
<accession>A0A550CET8</accession>
<evidence type="ECO:0000256" key="3">
    <source>
        <dbReference type="ARBA" id="ARBA00022723"/>
    </source>
</evidence>
<dbReference type="AlphaFoldDB" id="A0A550CET8"/>
<dbReference type="PIRSF" id="PIRSF037217">
    <property type="entry name" value="Carboxypeptidase_S"/>
    <property type="match status" value="1"/>
</dbReference>
<dbReference type="Pfam" id="PF01546">
    <property type="entry name" value="Peptidase_M20"/>
    <property type="match status" value="1"/>
</dbReference>
<keyword evidence="5 7" id="KW-0862">Zinc</keyword>
<dbReference type="Pfam" id="PF07687">
    <property type="entry name" value="M20_dimer"/>
    <property type="match status" value="1"/>
</dbReference>
<gene>
    <name evidence="9" type="ORF">BD626DRAFT_548205</name>
</gene>
<dbReference type="InterPro" id="IPR002933">
    <property type="entry name" value="Peptidase_M20"/>
</dbReference>
<dbReference type="OrthoDB" id="3064516at2759"/>
<dbReference type="SUPFAM" id="SSF53187">
    <property type="entry name" value="Zn-dependent exopeptidases"/>
    <property type="match status" value="1"/>
</dbReference>
<reference evidence="9 10" key="1">
    <citation type="journal article" date="2019" name="New Phytol.">
        <title>Comparative genomics reveals unique wood-decay strategies and fruiting body development in the Schizophyllaceae.</title>
        <authorList>
            <person name="Almasi E."/>
            <person name="Sahu N."/>
            <person name="Krizsan K."/>
            <person name="Balint B."/>
            <person name="Kovacs G.M."/>
            <person name="Kiss B."/>
            <person name="Cseklye J."/>
            <person name="Drula E."/>
            <person name="Henrissat B."/>
            <person name="Nagy I."/>
            <person name="Chovatia M."/>
            <person name="Adam C."/>
            <person name="LaButti K."/>
            <person name="Lipzen A."/>
            <person name="Riley R."/>
            <person name="Grigoriev I.V."/>
            <person name="Nagy L.G."/>
        </authorList>
    </citation>
    <scope>NUCLEOTIDE SEQUENCE [LARGE SCALE GENOMIC DNA]</scope>
    <source>
        <strain evidence="9 10">NL-1724</strain>
    </source>
</reference>
<feature type="binding site" evidence="7">
    <location>
        <position position="152"/>
    </location>
    <ligand>
        <name>Zn(2+)</name>
        <dbReference type="ChEBI" id="CHEBI:29105"/>
        <label>1</label>
    </ligand>
</feature>
<dbReference type="InterPro" id="IPR017141">
    <property type="entry name" value="Pept_M20_carboxypep"/>
</dbReference>
<dbReference type="Gene3D" id="3.30.70.360">
    <property type="match status" value="1"/>
</dbReference>
<feature type="active site" evidence="6">
    <location>
        <position position="119"/>
    </location>
</feature>
<dbReference type="Gene3D" id="3.40.630.10">
    <property type="entry name" value="Zn peptidases"/>
    <property type="match status" value="1"/>
</dbReference>
<evidence type="ECO:0000313" key="9">
    <source>
        <dbReference type="EMBL" id="TRM63311.1"/>
    </source>
</evidence>
<feature type="binding site" evidence="7">
    <location>
        <position position="117"/>
    </location>
    <ligand>
        <name>Zn(2+)</name>
        <dbReference type="ChEBI" id="CHEBI:29105"/>
        <label>2</label>
    </ligand>
</feature>
<dbReference type="PROSITE" id="PS00758">
    <property type="entry name" value="ARGE_DAPE_CPG2_1"/>
    <property type="match status" value="1"/>
</dbReference>
<dbReference type="PANTHER" id="PTHR45962:SF1">
    <property type="entry name" value="N-FATTY-ACYL-AMINO ACID SYNTHASE_HYDROLASE PM20D1"/>
    <property type="match status" value="1"/>
</dbReference>
<dbReference type="GO" id="GO:0051603">
    <property type="term" value="P:proteolysis involved in protein catabolic process"/>
    <property type="evidence" value="ECO:0007669"/>
    <property type="project" value="TreeGrafter"/>
</dbReference>
<comment type="similarity">
    <text evidence="1">Belongs to the peptidase M20A family.</text>
</comment>
<feature type="active site" description="Proton acceptor" evidence="6">
    <location>
        <position position="186"/>
    </location>
</feature>
<evidence type="ECO:0000259" key="8">
    <source>
        <dbReference type="Pfam" id="PF07687"/>
    </source>
</evidence>
<dbReference type="CDD" id="cd05674">
    <property type="entry name" value="M20_yscS"/>
    <property type="match status" value="1"/>
</dbReference>
<evidence type="ECO:0000256" key="7">
    <source>
        <dbReference type="PIRSR" id="PIRSR037217-2"/>
    </source>
</evidence>
<evidence type="ECO:0000313" key="10">
    <source>
        <dbReference type="Proteomes" id="UP000320762"/>
    </source>
</evidence>
<feature type="binding site" evidence="7">
    <location>
        <position position="152"/>
    </location>
    <ligand>
        <name>Zn(2+)</name>
        <dbReference type="ChEBI" id="CHEBI:29105"/>
        <label>2</label>
    </ligand>
</feature>
<proteinExistence type="inferred from homology"/>
<dbReference type="GO" id="GO:0004181">
    <property type="term" value="F:metallocarboxypeptidase activity"/>
    <property type="evidence" value="ECO:0007669"/>
    <property type="project" value="InterPro"/>
</dbReference>
<dbReference type="InterPro" id="IPR011650">
    <property type="entry name" value="Peptidase_M20_dimer"/>
</dbReference>
<organism evidence="9 10">
    <name type="scientific">Schizophyllum amplum</name>
    <dbReference type="NCBI Taxonomy" id="97359"/>
    <lineage>
        <taxon>Eukaryota</taxon>
        <taxon>Fungi</taxon>
        <taxon>Dikarya</taxon>
        <taxon>Basidiomycota</taxon>
        <taxon>Agaricomycotina</taxon>
        <taxon>Agaricomycetes</taxon>
        <taxon>Agaricomycetidae</taxon>
        <taxon>Agaricales</taxon>
        <taxon>Schizophyllaceae</taxon>
        <taxon>Schizophyllum</taxon>
    </lineage>
</organism>
<feature type="binding site" evidence="7">
    <location>
        <position position="187"/>
    </location>
    <ligand>
        <name>Zn(2+)</name>
        <dbReference type="ChEBI" id="CHEBI:29105"/>
        <label>1</label>
    </ligand>
</feature>
<dbReference type="GO" id="GO:0000328">
    <property type="term" value="C:fungal-type vacuole lumen"/>
    <property type="evidence" value="ECO:0007669"/>
    <property type="project" value="TreeGrafter"/>
</dbReference>
<evidence type="ECO:0000256" key="6">
    <source>
        <dbReference type="PIRSR" id="PIRSR037217-1"/>
    </source>
</evidence>
<name>A0A550CET8_9AGAR</name>
<feature type="binding site" evidence="7">
    <location>
        <position position="215"/>
    </location>
    <ligand>
        <name>Zn(2+)</name>
        <dbReference type="ChEBI" id="CHEBI:29105"/>
        <label>2</label>
    </ligand>
</feature>
<dbReference type="Proteomes" id="UP000320762">
    <property type="component" value="Unassembled WGS sequence"/>
</dbReference>
<dbReference type="PANTHER" id="PTHR45962">
    <property type="entry name" value="N-FATTY-ACYL-AMINO ACID SYNTHASE/HYDROLASE PM20D1"/>
    <property type="match status" value="1"/>
</dbReference>
<evidence type="ECO:0000256" key="2">
    <source>
        <dbReference type="ARBA" id="ARBA00022670"/>
    </source>
</evidence>
<protein>
    <submittedName>
        <fullName evidence="9">Carboxypeptidase S</fullName>
    </submittedName>
</protein>
<keyword evidence="3 7" id="KW-0479">Metal-binding</keyword>
<sequence length="534" mass="58993">MSCVAEELCPQADVVIPAYHADLWNDMAKTIDTDEFRSRAIEWLSGAVQNPTEVYDDMDIVGVDPRWDEFGPFQDWLREAYPLVHANTILTRVNTWGLSYEWKGSDSSLKPILLMAHQDVVPVPEGSLAEWTYPPFSGHYDGKRIWGRGSHDDKSGLISIMTTLETLMEKGFRPARGIVLSFGFDEEASGLHGAKKLGPALLEKYGKNSFAFLVDEGGGFSEQYGTIVATPGIAEKGHLDVNVEVHSPGGHSRSQCSPAHTSIGILARLLVEYENNPFHFDLARTDPLFGIFQCHAAHGEALPEALRKTVKKAAKSDGALKELQDVLFQERAFQSVITTSQALDMISGGVKSNALPEEASAIFNYRISIQSNVAETKQHDIDIVQNLVQEYNLTFRAFGELLTEEGVPSSGTLILESAFGHDLDPAPVTPYSGSDAYPYKFLSGTIKGVFNARRGLEGNDNIIVAPGMSTGNTDTKYFWDLTPHIFRYNHQNGIDPDMPSGVHTVNEHYEVDSYLEEILFFTTLILNADESRAL</sequence>
<dbReference type="SUPFAM" id="SSF55031">
    <property type="entry name" value="Bacterial exopeptidase dimerisation domain"/>
    <property type="match status" value="1"/>
</dbReference>
<feature type="binding site" evidence="7">
    <location>
        <position position="503"/>
    </location>
    <ligand>
        <name>Zn(2+)</name>
        <dbReference type="ChEBI" id="CHEBI:29105"/>
        <label>1</label>
    </ligand>
</feature>
<dbReference type="InterPro" id="IPR001261">
    <property type="entry name" value="ArgE/DapE_CS"/>
</dbReference>
<dbReference type="Gene3D" id="1.10.150.900">
    <property type="match status" value="1"/>
</dbReference>
<keyword evidence="10" id="KW-1185">Reference proteome</keyword>